<name>A0ABW4AT92_9ACTN</name>
<sequence length="137" mass="15069">MAEQYITAYAVDPSQVGPTGTPVGEAILPGRHWHELAAAFRSWGLPALADLWSRPWPDPDTDPWPFPMYADPDQVVRIDAELADFDPDRILADHDLLPGGDDDAEEAHWLVSERLPEWITAARAAGGGLYLVRDGAK</sequence>
<dbReference type="EMBL" id="JBHTMK010000079">
    <property type="protein sequence ID" value="MFD1374109.1"/>
    <property type="molecule type" value="Genomic_DNA"/>
</dbReference>
<comment type="caution">
    <text evidence="1">The sequence shown here is derived from an EMBL/GenBank/DDBJ whole genome shotgun (WGS) entry which is preliminary data.</text>
</comment>
<protein>
    <submittedName>
        <fullName evidence="1">Uncharacterized protein</fullName>
    </submittedName>
</protein>
<gene>
    <name evidence="1" type="ORF">ACFQ5G_53025</name>
</gene>
<keyword evidence="2" id="KW-1185">Reference proteome</keyword>
<accession>A0ABW4AT92</accession>
<proteinExistence type="predicted"/>
<reference evidence="2" key="1">
    <citation type="journal article" date="2019" name="Int. J. Syst. Evol. Microbiol.">
        <title>The Global Catalogue of Microorganisms (GCM) 10K type strain sequencing project: providing services to taxonomists for standard genome sequencing and annotation.</title>
        <authorList>
            <consortium name="The Broad Institute Genomics Platform"/>
            <consortium name="The Broad Institute Genome Sequencing Center for Infectious Disease"/>
            <person name="Wu L."/>
            <person name="Ma J."/>
        </authorList>
    </citation>
    <scope>NUCLEOTIDE SEQUENCE [LARGE SCALE GENOMIC DNA]</scope>
    <source>
        <strain evidence="2">CCM 7526</strain>
    </source>
</reference>
<organism evidence="1 2">
    <name type="scientific">Actinoplanes sichuanensis</name>
    <dbReference type="NCBI Taxonomy" id="512349"/>
    <lineage>
        <taxon>Bacteria</taxon>
        <taxon>Bacillati</taxon>
        <taxon>Actinomycetota</taxon>
        <taxon>Actinomycetes</taxon>
        <taxon>Micromonosporales</taxon>
        <taxon>Micromonosporaceae</taxon>
        <taxon>Actinoplanes</taxon>
    </lineage>
</organism>
<evidence type="ECO:0000313" key="1">
    <source>
        <dbReference type="EMBL" id="MFD1374109.1"/>
    </source>
</evidence>
<dbReference type="Proteomes" id="UP001597183">
    <property type="component" value="Unassembled WGS sequence"/>
</dbReference>
<dbReference type="RefSeq" id="WP_317794288.1">
    <property type="nucleotide sequence ID" value="NZ_AP028461.1"/>
</dbReference>
<evidence type="ECO:0000313" key="2">
    <source>
        <dbReference type="Proteomes" id="UP001597183"/>
    </source>
</evidence>